<name>Q0US75_PHANO</name>
<dbReference type="GeneID" id="5972669"/>
<dbReference type="EMBL" id="CH445331">
    <property type="protein sequence ID" value="EAT87780.1"/>
    <property type="molecule type" value="Genomic_DNA"/>
</dbReference>
<organism evidence="2 3">
    <name type="scientific">Phaeosphaeria nodorum (strain SN15 / ATCC MYA-4574 / FGSC 10173)</name>
    <name type="common">Glume blotch fungus</name>
    <name type="synonym">Parastagonospora nodorum</name>
    <dbReference type="NCBI Taxonomy" id="321614"/>
    <lineage>
        <taxon>Eukaryota</taxon>
        <taxon>Fungi</taxon>
        <taxon>Dikarya</taxon>
        <taxon>Ascomycota</taxon>
        <taxon>Pezizomycotina</taxon>
        <taxon>Dothideomycetes</taxon>
        <taxon>Pleosporomycetidae</taxon>
        <taxon>Pleosporales</taxon>
        <taxon>Pleosporineae</taxon>
        <taxon>Phaeosphaeriaceae</taxon>
        <taxon>Parastagonospora</taxon>
    </lineage>
</organism>
<dbReference type="InParanoid" id="Q0US75"/>
<accession>Q0US75</accession>
<dbReference type="HOGENOM" id="CLU_3224796_0_0_1"/>
<protein>
    <submittedName>
        <fullName evidence="2">Uncharacterized protein</fullName>
    </submittedName>
</protein>
<reference evidence="3" key="1">
    <citation type="journal article" date="2007" name="Plant Cell">
        <title>Dothideomycete-plant interactions illuminated by genome sequencing and EST analysis of the wheat pathogen Stagonospora nodorum.</title>
        <authorList>
            <person name="Hane J.K."/>
            <person name="Lowe R.G."/>
            <person name="Solomon P.S."/>
            <person name="Tan K.C."/>
            <person name="Schoch C.L."/>
            <person name="Spatafora J.W."/>
            <person name="Crous P.W."/>
            <person name="Kodira C."/>
            <person name="Birren B.W."/>
            <person name="Galagan J.E."/>
            <person name="Torriani S.F."/>
            <person name="McDonald B.A."/>
            <person name="Oliver R.P."/>
        </authorList>
    </citation>
    <scope>NUCLEOTIDE SEQUENCE [LARGE SCALE GENOMIC DNA]</scope>
    <source>
        <strain evidence="3">SN15 / ATCC MYA-4574 / FGSC 10173</strain>
    </source>
</reference>
<dbReference type="KEGG" id="pno:SNOG_05389"/>
<dbReference type="RefSeq" id="XP_001795794.1">
    <property type="nucleotide sequence ID" value="XM_001795742.1"/>
</dbReference>
<feature type="compositionally biased region" description="Polar residues" evidence="1">
    <location>
        <begin position="15"/>
        <end position="28"/>
    </location>
</feature>
<proteinExistence type="predicted"/>
<dbReference type="AlphaFoldDB" id="Q0US75"/>
<evidence type="ECO:0000256" key="1">
    <source>
        <dbReference type="SAM" id="MobiDB-lite"/>
    </source>
</evidence>
<evidence type="ECO:0000313" key="3">
    <source>
        <dbReference type="Proteomes" id="UP000001055"/>
    </source>
</evidence>
<evidence type="ECO:0000313" key="2">
    <source>
        <dbReference type="EMBL" id="EAT87780.1"/>
    </source>
</evidence>
<sequence length="44" mass="4955">MSVVVFVLELRQRSAQTVPSTSMPSPQHSYMRPEEQVNIAAVPR</sequence>
<feature type="region of interest" description="Disordered" evidence="1">
    <location>
        <begin position="15"/>
        <end position="36"/>
    </location>
</feature>
<gene>
    <name evidence="2" type="ORF">SNOG_05389</name>
</gene>
<dbReference type="Proteomes" id="UP000001055">
    <property type="component" value="Unassembled WGS sequence"/>
</dbReference>